<dbReference type="AlphaFoldDB" id="A0A1M7Y5U4"/>
<proteinExistence type="predicted"/>
<evidence type="ECO:0000313" key="2">
    <source>
        <dbReference type="Proteomes" id="UP000184603"/>
    </source>
</evidence>
<dbReference type="InterPro" id="IPR013785">
    <property type="entry name" value="Aldolase_TIM"/>
</dbReference>
<sequence length="272" mass="31074">MELAQAQEIIIEMAAAGVSGISFTAGEPFIYFQDLLELVALCSRLKMYTRIVTNSYWAKSPEQALEHVLSLKQFGLCQLRLSYSRWHQQHVSRENVLNAARACKVAGISYFVSFVTDFSNEDDSYEQFLRDNILMFFPEPVIYAGRAESFGRDAIFTDYQDNRCAMNPYLTPDLTMYACCDAGSHFKTTDFFKLGSLKNESIKQLFEKSESCQLFNAIRSLGITTIASFAGFKARDIVTYRKCELCRQLFDSPEMLKKLKIAAEGELQQWTR</sequence>
<keyword evidence="2" id="KW-1185">Reference proteome</keyword>
<gene>
    <name evidence="1" type="ORF">SAMN02745220_01999</name>
</gene>
<accession>A0A1M7Y5U4</accession>
<dbReference type="SUPFAM" id="SSF102114">
    <property type="entry name" value="Radical SAM enzymes"/>
    <property type="match status" value="1"/>
</dbReference>
<dbReference type="InterPro" id="IPR058240">
    <property type="entry name" value="rSAM_sf"/>
</dbReference>
<reference evidence="1 2" key="1">
    <citation type="submission" date="2016-12" db="EMBL/GenBank/DDBJ databases">
        <authorList>
            <person name="Song W.-J."/>
            <person name="Kurnit D.M."/>
        </authorList>
    </citation>
    <scope>NUCLEOTIDE SEQUENCE [LARGE SCALE GENOMIC DNA]</scope>
    <source>
        <strain evidence="1 2">DSM 18488</strain>
    </source>
</reference>
<dbReference type="PANTHER" id="PTHR11228:SF34">
    <property type="entry name" value="TUNGSTEN-CONTAINING ALDEHYDE FERREDOXIN OXIDOREDUCTASE COFACTOR MODIFYING PROTEIN"/>
    <property type="match status" value="1"/>
</dbReference>
<dbReference type="Gene3D" id="3.20.20.70">
    <property type="entry name" value="Aldolase class I"/>
    <property type="match status" value="1"/>
</dbReference>
<protein>
    <submittedName>
        <fullName evidence="1">Radical SAM superfamily enzyme, MoaA/NifB/PqqE/SkfB family</fullName>
    </submittedName>
</protein>
<dbReference type="EMBL" id="FRFE01000008">
    <property type="protein sequence ID" value="SHO47852.1"/>
    <property type="molecule type" value="Genomic_DNA"/>
</dbReference>
<evidence type="ECO:0000313" key="1">
    <source>
        <dbReference type="EMBL" id="SHO47852.1"/>
    </source>
</evidence>
<organism evidence="1 2">
    <name type="scientific">Desulfopila aestuarii DSM 18488</name>
    <dbReference type="NCBI Taxonomy" id="1121416"/>
    <lineage>
        <taxon>Bacteria</taxon>
        <taxon>Pseudomonadati</taxon>
        <taxon>Thermodesulfobacteriota</taxon>
        <taxon>Desulfobulbia</taxon>
        <taxon>Desulfobulbales</taxon>
        <taxon>Desulfocapsaceae</taxon>
        <taxon>Desulfopila</taxon>
    </lineage>
</organism>
<dbReference type="PANTHER" id="PTHR11228">
    <property type="entry name" value="RADICAL SAM DOMAIN PROTEIN"/>
    <property type="match status" value="1"/>
</dbReference>
<dbReference type="InterPro" id="IPR050377">
    <property type="entry name" value="Radical_SAM_PqqE_MftC-like"/>
</dbReference>
<name>A0A1M7Y5U4_9BACT</name>
<dbReference type="STRING" id="1121416.SAMN02745220_01999"/>
<dbReference type="Proteomes" id="UP000184603">
    <property type="component" value="Unassembled WGS sequence"/>
</dbReference>